<sequence length="309" mass="34007">MEGLGIAANVIAVVDLSVKVADWCVEYCKSTKNAKDDIVRFRLEVIGLQSAANGVKELLTGPSGERLKVSQQLCNSVRHSESELQAVYERLRPTSAREVFTRLGLRTLRWPFQGKEVEKIVQNIVRCTQAINLALQADQMTLLLDLDQKTVLARLENEVVKDASYDSRAEEHNPTCLQDTRVELLQQIAEWAHDPGAEAVFWLNGMAGTGKSTISRTVAHAFAGAGHLGASFFFQKGRGRCIDALLKYAVHRRLHDCIDTDFAHVHNKAAGRIVLCGTDLDVSNFCWQVAVVAGLPAPFAARSHACRTG</sequence>
<reference evidence="1" key="1">
    <citation type="submission" date="2024-12" db="EMBL/GenBank/DDBJ databases">
        <title>Comparative genomics and development of molecular markers within Purpureocillium lilacinum and among Purpureocillium species.</title>
        <authorList>
            <person name="Yeh Z.-Y."/>
            <person name="Ni N.-T."/>
            <person name="Lo P.-H."/>
            <person name="Mushyakhwo K."/>
            <person name="Lin C.-F."/>
            <person name="Nai Y.-S."/>
        </authorList>
    </citation>
    <scope>NUCLEOTIDE SEQUENCE</scope>
    <source>
        <strain evidence="1">NCHU-NPUST-175</strain>
    </source>
</reference>
<comment type="caution">
    <text evidence="1">The sequence shown here is derived from an EMBL/GenBank/DDBJ whole genome shotgun (WGS) entry which is preliminary data.</text>
</comment>
<keyword evidence="2" id="KW-1185">Reference proteome</keyword>
<name>A0ACC4D9E1_PURLI</name>
<dbReference type="Proteomes" id="UP001638806">
    <property type="component" value="Unassembled WGS sequence"/>
</dbReference>
<dbReference type="EMBL" id="JBGNUJ010000012">
    <property type="protein sequence ID" value="KAL3952753.1"/>
    <property type="molecule type" value="Genomic_DNA"/>
</dbReference>
<organism evidence="1 2">
    <name type="scientific">Purpureocillium lilacinum</name>
    <name type="common">Paecilomyces lilacinus</name>
    <dbReference type="NCBI Taxonomy" id="33203"/>
    <lineage>
        <taxon>Eukaryota</taxon>
        <taxon>Fungi</taxon>
        <taxon>Dikarya</taxon>
        <taxon>Ascomycota</taxon>
        <taxon>Pezizomycotina</taxon>
        <taxon>Sordariomycetes</taxon>
        <taxon>Hypocreomycetidae</taxon>
        <taxon>Hypocreales</taxon>
        <taxon>Ophiocordycipitaceae</taxon>
        <taxon>Purpureocillium</taxon>
    </lineage>
</organism>
<accession>A0ACC4D9E1</accession>
<proteinExistence type="predicted"/>
<protein>
    <submittedName>
        <fullName evidence="1">Uncharacterized protein</fullName>
    </submittedName>
</protein>
<evidence type="ECO:0000313" key="1">
    <source>
        <dbReference type="EMBL" id="KAL3952753.1"/>
    </source>
</evidence>
<gene>
    <name evidence="1" type="ORF">ACCO45_012696</name>
</gene>
<evidence type="ECO:0000313" key="2">
    <source>
        <dbReference type="Proteomes" id="UP001638806"/>
    </source>
</evidence>